<dbReference type="InterPro" id="IPR036873">
    <property type="entry name" value="Rhodanese-like_dom_sf"/>
</dbReference>
<evidence type="ECO:0000313" key="3">
    <source>
        <dbReference type="Proteomes" id="UP001600165"/>
    </source>
</evidence>
<accession>A0ABW6IFD1</accession>
<dbReference type="Gene3D" id="3.40.250.10">
    <property type="entry name" value="Rhodanese-like domain"/>
    <property type="match status" value="1"/>
</dbReference>
<dbReference type="RefSeq" id="WP_377965089.1">
    <property type="nucleotide sequence ID" value="NZ_JBHZOL010000075.1"/>
</dbReference>
<dbReference type="PANTHER" id="PTHR45431">
    <property type="entry name" value="RHODANESE-LIKE DOMAIN-CONTAINING PROTEIN 15, CHLOROPLASTIC"/>
    <property type="match status" value="1"/>
</dbReference>
<dbReference type="PANTHER" id="PTHR45431:SF3">
    <property type="entry name" value="RHODANESE-LIKE DOMAIN-CONTAINING PROTEIN 15, CHLOROPLASTIC"/>
    <property type="match status" value="1"/>
</dbReference>
<comment type="caution">
    <text evidence="2">The sequence shown here is derived from an EMBL/GenBank/DDBJ whole genome shotgun (WGS) entry which is preliminary data.</text>
</comment>
<keyword evidence="3" id="KW-1185">Reference proteome</keyword>
<reference evidence="2 3" key="1">
    <citation type="submission" date="2024-10" db="EMBL/GenBank/DDBJ databases">
        <authorList>
            <person name="Ratan Roy A."/>
            <person name="Morales Sandoval P.H."/>
            <person name="De Los Santos Villalobos S."/>
            <person name="Chakraborty S."/>
            <person name="Mukherjee J."/>
        </authorList>
    </citation>
    <scope>NUCLEOTIDE SEQUENCE [LARGE SCALE GENOMIC DNA]</scope>
    <source>
        <strain evidence="2 3">S1</strain>
    </source>
</reference>
<organism evidence="2 3">
    <name type="scientific">Almyronema epifaneia S1</name>
    <dbReference type="NCBI Taxonomy" id="2991925"/>
    <lineage>
        <taxon>Bacteria</taxon>
        <taxon>Bacillati</taxon>
        <taxon>Cyanobacteriota</taxon>
        <taxon>Cyanophyceae</taxon>
        <taxon>Nodosilineales</taxon>
        <taxon>Nodosilineaceae</taxon>
        <taxon>Almyronema</taxon>
        <taxon>Almyronema epifaneia</taxon>
    </lineage>
</organism>
<dbReference type="SUPFAM" id="SSF52821">
    <property type="entry name" value="Rhodanese/Cell cycle control phosphatase"/>
    <property type="match status" value="1"/>
</dbReference>
<gene>
    <name evidence="2" type="ORF">ACFVKH_11425</name>
</gene>
<feature type="domain" description="Rhodanese" evidence="1">
    <location>
        <begin position="20"/>
        <end position="121"/>
    </location>
</feature>
<protein>
    <submittedName>
        <fullName evidence="2">Rhodanese-like domain-containing protein</fullName>
    </submittedName>
</protein>
<dbReference type="Proteomes" id="UP001600165">
    <property type="component" value="Unassembled WGS sequence"/>
</dbReference>
<dbReference type="CDD" id="cd00158">
    <property type="entry name" value="RHOD"/>
    <property type="match status" value="1"/>
</dbReference>
<dbReference type="Pfam" id="PF00581">
    <property type="entry name" value="Rhodanese"/>
    <property type="match status" value="1"/>
</dbReference>
<dbReference type="PROSITE" id="PS50206">
    <property type="entry name" value="RHODANESE_3"/>
    <property type="match status" value="1"/>
</dbReference>
<dbReference type="SMART" id="SM00450">
    <property type="entry name" value="RHOD"/>
    <property type="match status" value="1"/>
</dbReference>
<sequence length="122" mass="13660">MPSTSPLHIRDLSPQEFAQLTESWHLIDVRSRFEYALGHAPTAINLSLPRLLMGQVPFLRPWVLPQWFRALPPDQPIAVICLTAHRSPIAAKTLAALGFRQIVNITGGMMAWQQSGLPSQNR</sequence>
<proteinExistence type="predicted"/>
<evidence type="ECO:0000313" key="2">
    <source>
        <dbReference type="EMBL" id="MFE4106892.1"/>
    </source>
</evidence>
<evidence type="ECO:0000259" key="1">
    <source>
        <dbReference type="PROSITE" id="PS50206"/>
    </source>
</evidence>
<dbReference type="EMBL" id="JBHZOL010000075">
    <property type="protein sequence ID" value="MFE4106892.1"/>
    <property type="molecule type" value="Genomic_DNA"/>
</dbReference>
<name>A0ABW6IFD1_9CYAN</name>
<dbReference type="InterPro" id="IPR001763">
    <property type="entry name" value="Rhodanese-like_dom"/>
</dbReference>
<dbReference type="InterPro" id="IPR052367">
    <property type="entry name" value="Thiosulfate_ST/Rhodanese-like"/>
</dbReference>